<evidence type="ECO:0000313" key="4">
    <source>
        <dbReference type="EMBL" id="CAA7028023.1"/>
    </source>
</evidence>
<evidence type="ECO:0000259" key="2">
    <source>
        <dbReference type="Pfam" id="PF00646"/>
    </source>
</evidence>
<dbReference type="InterPro" id="IPR036047">
    <property type="entry name" value="F-box-like_dom_sf"/>
</dbReference>
<keyword evidence="5" id="KW-1185">Reference proteome</keyword>
<feature type="compositionally biased region" description="Pro residues" evidence="1">
    <location>
        <begin position="1"/>
        <end position="14"/>
    </location>
</feature>
<dbReference type="PANTHER" id="PTHR33127:SF30">
    <property type="entry name" value="F-BOX DOMAIN-CONTAINING PROTEIN"/>
    <property type="match status" value="1"/>
</dbReference>
<dbReference type="Pfam" id="PF03478">
    <property type="entry name" value="Beta-prop_KIB1-4"/>
    <property type="match status" value="1"/>
</dbReference>
<dbReference type="EMBL" id="CACVBM020001063">
    <property type="protein sequence ID" value="CAA7028023.1"/>
    <property type="molecule type" value="Genomic_DNA"/>
</dbReference>
<dbReference type="Pfam" id="PF00646">
    <property type="entry name" value="F-box"/>
    <property type="match status" value="1"/>
</dbReference>
<sequence length="406" mass="46890">MRPPLPRQTPPPLSPTMASSSLCPITGPCTRSKTQRNKKALIPSFADLPSSLLETIMSRTVLKDNIRASAACKSWHEAAVYVRVVEKHPWLMCFPKRGGNNLFELRDPLQSKSYTLKLPELPNNSTVCYSRDGWLLMRRSISSNETFFFNPFTWELISLPKLDRNLKEAAFSCPPTSDNCVLLALCYNLGYNLAFRIWRPGATQWIDTSVVLGSLEMPRHGKLVYLDDRFYLLNLKGGYWLCSFHPSSDRWEFRQTTCLNDHNNDGPRQLHGPNKKTYHLAEKRGELFLMVTCGKEKPKVYKLVSSEWKAMSDAELDGLTFFVSIYSCEVRSNLPEMRNNVYFSRFGNNRKHCAYYSFDESRYVRYNESLLYNLWRHRGLELCPPRSIWIDPPSNVLDYFVSESVA</sequence>
<dbReference type="PANTHER" id="PTHR33127">
    <property type="entry name" value="TRANSMEMBRANE PROTEIN"/>
    <property type="match status" value="1"/>
</dbReference>
<feature type="domain" description="F-box" evidence="2">
    <location>
        <begin position="46"/>
        <end position="79"/>
    </location>
</feature>
<dbReference type="CDD" id="cd09917">
    <property type="entry name" value="F-box_SF"/>
    <property type="match status" value="1"/>
</dbReference>
<evidence type="ECO:0000259" key="3">
    <source>
        <dbReference type="Pfam" id="PF03478"/>
    </source>
</evidence>
<evidence type="ECO:0000313" key="5">
    <source>
        <dbReference type="Proteomes" id="UP000467841"/>
    </source>
</evidence>
<feature type="domain" description="KIB1-4 beta-propeller" evidence="3">
    <location>
        <begin position="107"/>
        <end position="348"/>
    </location>
</feature>
<gene>
    <name evidence="4" type="ORF">MERR_LOCUS15258</name>
</gene>
<dbReference type="AlphaFoldDB" id="A0A6D2IDA6"/>
<dbReference type="InterPro" id="IPR005174">
    <property type="entry name" value="KIB1-4_b-propeller"/>
</dbReference>
<reference evidence="4" key="1">
    <citation type="submission" date="2020-01" db="EMBL/GenBank/DDBJ databases">
        <authorList>
            <person name="Mishra B."/>
        </authorList>
    </citation>
    <scope>NUCLEOTIDE SEQUENCE [LARGE SCALE GENOMIC DNA]</scope>
</reference>
<name>A0A6D2IDA6_9BRAS</name>
<dbReference type="SUPFAM" id="SSF81383">
    <property type="entry name" value="F-box domain"/>
    <property type="match status" value="1"/>
</dbReference>
<proteinExistence type="predicted"/>
<protein>
    <recommendedName>
        <fullName evidence="6">F-box domain-containing protein</fullName>
    </recommendedName>
</protein>
<evidence type="ECO:0008006" key="6">
    <source>
        <dbReference type="Google" id="ProtNLM"/>
    </source>
</evidence>
<comment type="caution">
    <text evidence="4">The sequence shown here is derived from an EMBL/GenBank/DDBJ whole genome shotgun (WGS) entry which is preliminary data.</text>
</comment>
<dbReference type="OrthoDB" id="1863935at2759"/>
<accession>A0A6D2IDA6</accession>
<dbReference type="InterPro" id="IPR001810">
    <property type="entry name" value="F-box_dom"/>
</dbReference>
<evidence type="ECO:0000256" key="1">
    <source>
        <dbReference type="SAM" id="MobiDB-lite"/>
    </source>
</evidence>
<feature type="region of interest" description="Disordered" evidence="1">
    <location>
        <begin position="1"/>
        <end position="21"/>
    </location>
</feature>
<dbReference type="Proteomes" id="UP000467841">
    <property type="component" value="Unassembled WGS sequence"/>
</dbReference>
<dbReference type="Gene3D" id="1.20.1280.50">
    <property type="match status" value="1"/>
</dbReference>
<organism evidence="4 5">
    <name type="scientific">Microthlaspi erraticum</name>
    <dbReference type="NCBI Taxonomy" id="1685480"/>
    <lineage>
        <taxon>Eukaryota</taxon>
        <taxon>Viridiplantae</taxon>
        <taxon>Streptophyta</taxon>
        <taxon>Embryophyta</taxon>
        <taxon>Tracheophyta</taxon>
        <taxon>Spermatophyta</taxon>
        <taxon>Magnoliopsida</taxon>
        <taxon>eudicotyledons</taxon>
        <taxon>Gunneridae</taxon>
        <taxon>Pentapetalae</taxon>
        <taxon>rosids</taxon>
        <taxon>malvids</taxon>
        <taxon>Brassicales</taxon>
        <taxon>Brassicaceae</taxon>
        <taxon>Coluteocarpeae</taxon>
        <taxon>Microthlaspi</taxon>
    </lineage>
</organism>